<organism evidence="8 9">
    <name type="scientific">Streptomyces millisiae</name>
    <dbReference type="NCBI Taxonomy" id="3075542"/>
    <lineage>
        <taxon>Bacteria</taxon>
        <taxon>Bacillati</taxon>
        <taxon>Actinomycetota</taxon>
        <taxon>Actinomycetes</taxon>
        <taxon>Kitasatosporales</taxon>
        <taxon>Streptomycetaceae</taxon>
        <taxon>Streptomyces</taxon>
    </lineage>
</organism>
<feature type="transmembrane region" description="Helical" evidence="6">
    <location>
        <begin position="134"/>
        <end position="153"/>
    </location>
</feature>
<dbReference type="SUPFAM" id="SSF103481">
    <property type="entry name" value="Multidrug resistance efflux transporter EmrE"/>
    <property type="match status" value="2"/>
</dbReference>
<evidence type="ECO:0000256" key="6">
    <source>
        <dbReference type="SAM" id="Phobius"/>
    </source>
</evidence>
<feature type="transmembrane region" description="Helical" evidence="6">
    <location>
        <begin position="112"/>
        <end position="128"/>
    </location>
</feature>
<accession>A0ABU2LXF7</accession>
<keyword evidence="5 6" id="KW-0472">Membrane</keyword>
<comment type="subcellular location">
    <subcellularLocation>
        <location evidence="1">Membrane</location>
        <topology evidence="1">Multi-pass membrane protein</topology>
    </subcellularLocation>
</comment>
<dbReference type="Pfam" id="PF00892">
    <property type="entry name" value="EamA"/>
    <property type="match status" value="2"/>
</dbReference>
<feature type="transmembrane region" description="Helical" evidence="6">
    <location>
        <begin position="252"/>
        <end position="270"/>
    </location>
</feature>
<keyword evidence="9" id="KW-1185">Reference proteome</keyword>
<evidence type="ECO:0000259" key="7">
    <source>
        <dbReference type="Pfam" id="PF00892"/>
    </source>
</evidence>
<evidence type="ECO:0000256" key="1">
    <source>
        <dbReference type="ARBA" id="ARBA00004141"/>
    </source>
</evidence>
<name>A0ABU2LXF7_9ACTN</name>
<reference evidence="9" key="1">
    <citation type="submission" date="2023-07" db="EMBL/GenBank/DDBJ databases">
        <title>30 novel species of actinomycetes from the DSMZ collection.</title>
        <authorList>
            <person name="Nouioui I."/>
        </authorList>
    </citation>
    <scope>NUCLEOTIDE SEQUENCE [LARGE SCALE GENOMIC DNA]</scope>
    <source>
        <strain evidence="9">DSM 44918</strain>
    </source>
</reference>
<sequence>MSTILLVLGQITSLQLGAAVAKGAYDQVSPLALAGLRLTIAALVLCAVARPRVRALDARQWRAVVGLGLILATMNVAYFGALERLPIGVAATLELLGPLALAVGLSRRPGQLSAALLALAGVLLLAAPGASLAAAGVVLGVLAGACRAGYVLLNRQVGAVFSDWTGLALALAVGACALAPVAAVVDGGAVVAHPDALGAGLAVAVLSSLVPYTLDMVVLRRVDARTFGVLLSLTPAVGAAVGFTLLDERLSARQLGAIALVVAASAWAVAQSRRRSTEPVRIHTPRAEASDAAAEEDVCPVCGRPAPGSGEQWTLRSRHHSSQGSVEYCATAGGCLVVLVDGEIVKHTA</sequence>
<feature type="domain" description="EamA" evidence="7">
    <location>
        <begin position="135"/>
        <end position="267"/>
    </location>
</feature>
<dbReference type="RefSeq" id="WP_311602813.1">
    <property type="nucleotide sequence ID" value="NZ_JAVREM010000059.1"/>
</dbReference>
<feature type="transmembrane region" description="Helical" evidence="6">
    <location>
        <begin position="87"/>
        <end position="105"/>
    </location>
</feature>
<protein>
    <submittedName>
        <fullName evidence="8">EamA family transporter</fullName>
    </submittedName>
</protein>
<dbReference type="PANTHER" id="PTHR32322:SF2">
    <property type="entry name" value="EAMA DOMAIN-CONTAINING PROTEIN"/>
    <property type="match status" value="1"/>
</dbReference>
<feature type="transmembrane region" description="Helical" evidence="6">
    <location>
        <begin position="196"/>
        <end position="214"/>
    </location>
</feature>
<feature type="transmembrane region" description="Helical" evidence="6">
    <location>
        <begin position="226"/>
        <end position="246"/>
    </location>
</feature>
<keyword evidence="3 6" id="KW-0812">Transmembrane</keyword>
<evidence type="ECO:0000256" key="3">
    <source>
        <dbReference type="ARBA" id="ARBA00022692"/>
    </source>
</evidence>
<evidence type="ECO:0000313" key="9">
    <source>
        <dbReference type="Proteomes" id="UP001183420"/>
    </source>
</evidence>
<feature type="domain" description="EamA" evidence="7">
    <location>
        <begin position="2"/>
        <end position="125"/>
    </location>
</feature>
<feature type="transmembrane region" description="Helical" evidence="6">
    <location>
        <begin position="31"/>
        <end position="49"/>
    </location>
</feature>
<dbReference type="InterPro" id="IPR000620">
    <property type="entry name" value="EamA_dom"/>
</dbReference>
<proteinExistence type="inferred from homology"/>
<comment type="caution">
    <text evidence="8">The sequence shown here is derived from an EMBL/GenBank/DDBJ whole genome shotgun (WGS) entry which is preliminary data.</text>
</comment>
<evidence type="ECO:0000256" key="5">
    <source>
        <dbReference type="ARBA" id="ARBA00023136"/>
    </source>
</evidence>
<dbReference type="InterPro" id="IPR050638">
    <property type="entry name" value="AA-Vitamin_Transporters"/>
</dbReference>
<feature type="transmembrane region" description="Helical" evidence="6">
    <location>
        <begin position="61"/>
        <end position="81"/>
    </location>
</feature>
<keyword evidence="4 6" id="KW-1133">Transmembrane helix</keyword>
<feature type="transmembrane region" description="Helical" evidence="6">
    <location>
        <begin position="165"/>
        <end position="184"/>
    </location>
</feature>
<evidence type="ECO:0000256" key="2">
    <source>
        <dbReference type="ARBA" id="ARBA00007362"/>
    </source>
</evidence>
<dbReference type="PANTHER" id="PTHR32322">
    <property type="entry name" value="INNER MEMBRANE TRANSPORTER"/>
    <property type="match status" value="1"/>
</dbReference>
<dbReference type="Proteomes" id="UP001183420">
    <property type="component" value="Unassembled WGS sequence"/>
</dbReference>
<gene>
    <name evidence="8" type="ORF">RNC47_28565</name>
</gene>
<evidence type="ECO:0000313" key="8">
    <source>
        <dbReference type="EMBL" id="MDT0322283.1"/>
    </source>
</evidence>
<comment type="similarity">
    <text evidence="2">Belongs to the EamA transporter family.</text>
</comment>
<dbReference type="EMBL" id="JAVREM010000059">
    <property type="protein sequence ID" value="MDT0322283.1"/>
    <property type="molecule type" value="Genomic_DNA"/>
</dbReference>
<evidence type="ECO:0000256" key="4">
    <source>
        <dbReference type="ARBA" id="ARBA00022989"/>
    </source>
</evidence>
<dbReference type="InterPro" id="IPR037185">
    <property type="entry name" value="EmrE-like"/>
</dbReference>